<dbReference type="AlphaFoldDB" id="A0A9P9Y6E7"/>
<organism evidence="8 9">
    <name type="scientific">Emericellopsis cladophorae</name>
    <dbReference type="NCBI Taxonomy" id="2686198"/>
    <lineage>
        <taxon>Eukaryota</taxon>
        <taxon>Fungi</taxon>
        <taxon>Dikarya</taxon>
        <taxon>Ascomycota</taxon>
        <taxon>Pezizomycotina</taxon>
        <taxon>Sordariomycetes</taxon>
        <taxon>Hypocreomycetidae</taxon>
        <taxon>Hypocreales</taxon>
        <taxon>Bionectriaceae</taxon>
        <taxon>Emericellopsis</taxon>
    </lineage>
</organism>
<dbReference type="PANTHER" id="PTHR43350">
    <property type="entry name" value="NAD-DEPENDENT ALCOHOL DEHYDROGENASE"/>
    <property type="match status" value="1"/>
</dbReference>
<evidence type="ECO:0000256" key="1">
    <source>
        <dbReference type="ARBA" id="ARBA00001947"/>
    </source>
</evidence>
<keyword evidence="9" id="KW-1185">Reference proteome</keyword>
<proteinExistence type="inferred from homology"/>
<evidence type="ECO:0000259" key="7">
    <source>
        <dbReference type="Pfam" id="PF08240"/>
    </source>
</evidence>
<evidence type="ECO:0000313" key="8">
    <source>
        <dbReference type="EMBL" id="KAI6784423.1"/>
    </source>
</evidence>
<gene>
    <name evidence="8" type="ORF">J7T54_006468</name>
</gene>
<evidence type="ECO:0000256" key="2">
    <source>
        <dbReference type="ARBA" id="ARBA00008072"/>
    </source>
</evidence>
<dbReference type="Gene3D" id="3.90.180.10">
    <property type="entry name" value="Medium-chain alcohol dehydrogenases, catalytic domain"/>
    <property type="match status" value="1"/>
</dbReference>
<dbReference type="InterPro" id="IPR036291">
    <property type="entry name" value="NAD(P)-bd_dom_sf"/>
</dbReference>
<dbReference type="InterPro" id="IPR011032">
    <property type="entry name" value="GroES-like_sf"/>
</dbReference>
<dbReference type="OrthoDB" id="5407715at2759"/>
<dbReference type="GO" id="GO:0016491">
    <property type="term" value="F:oxidoreductase activity"/>
    <property type="evidence" value="ECO:0007669"/>
    <property type="project" value="UniProtKB-KW"/>
</dbReference>
<keyword evidence="4" id="KW-0862">Zinc</keyword>
<dbReference type="GO" id="GO:0046872">
    <property type="term" value="F:metal ion binding"/>
    <property type="evidence" value="ECO:0007669"/>
    <property type="project" value="UniProtKB-KW"/>
</dbReference>
<comment type="caution">
    <text evidence="8">The sequence shown here is derived from an EMBL/GenBank/DDBJ whole genome shotgun (WGS) entry which is preliminary data.</text>
</comment>
<feature type="domain" description="Alcohol dehydrogenase-like C-terminal" evidence="6">
    <location>
        <begin position="197"/>
        <end position="327"/>
    </location>
</feature>
<keyword evidence="3" id="KW-0479">Metal-binding</keyword>
<dbReference type="Proteomes" id="UP001055219">
    <property type="component" value="Unassembled WGS sequence"/>
</dbReference>
<comment type="cofactor">
    <cofactor evidence="1">
        <name>Zn(2+)</name>
        <dbReference type="ChEBI" id="CHEBI:29105"/>
    </cofactor>
</comment>
<dbReference type="SUPFAM" id="SSF51735">
    <property type="entry name" value="NAD(P)-binding Rossmann-fold domains"/>
    <property type="match status" value="1"/>
</dbReference>
<evidence type="ECO:0000313" key="9">
    <source>
        <dbReference type="Proteomes" id="UP001055219"/>
    </source>
</evidence>
<dbReference type="InterPro" id="IPR013154">
    <property type="entry name" value="ADH-like_N"/>
</dbReference>
<dbReference type="InterPro" id="IPR013149">
    <property type="entry name" value="ADH-like_C"/>
</dbReference>
<comment type="similarity">
    <text evidence="2">Belongs to the zinc-containing alcohol dehydrogenase family.</text>
</comment>
<sequence length="370" mass="39152">MSSAPTTRHALVFETPEQPLVLKSEPIQTPTAHGSAVVRILSTTTRPHNKASFAGKRVLPVTAPYVPGNSAIARVIDVGPDAVSLAKGQLVYVSGFITARDDHTNSQVLLGFSDLGASQSKKLFKAWPGLWADVATVPQENCVPLNESLLCGTMAYTLGQLEYIDRLAVANGGVSSAALRAGETVIVCPATGHFSGAVVELAAQIGCHVVALTRSAAKLEPLTARHARIRPVELTGDVDADAKAIRAACPQGMADALIDVSPHEAAASPSHLHAGLKVLCGHGRVVFLGAMENVSIPYMSIMARNIAIKGQFMFTREMTAALVKMIESGVVKLGKEAGHNVRAYKMEDWQQAIAEAETATNWGEQIVLEP</sequence>
<dbReference type="RefSeq" id="XP_051365279.1">
    <property type="nucleotide sequence ID" value="XM_051502902.1"/>
</dbReference>
<dbReference type="GeneID" id="75832946"/>
<protein>
    <submittedName>
        <fullName evidence="8">Alcohol dehydrogenase-like protein</fullName>
    </submittedName>
</protein>
<feature type="domain" description="Alcohol dehydrogenase-like N-terminal" evidence="7">
    <location>
        <begin position="35"/>
        <end position="146"/>
    </location>
</feature>
<evidence type="ECO:0000256" key="3">
    <source>
        <dbReference type="ARBA" id="ARBA00022723"/>
    </source>
</evidence>
<dbReference type="Pfam" id="PF00107">
    <property type="entry name" value="ADH_zinc_N"/>
    <property type="match status" value="1"/>
</dbReference>
<dbReference type="EMBL" id="JAGIXG020000004">
    <property type="protein sequence ID" value="KAI6784423.1"/>
    <property type="molecule type" value="Genomic_DNA"/>
</dbReference>
<dbReference type="SUPFAM" id="SSF50129">
    <property type="entry name" value="GroES-like"/>
    <property type="match status" value="1"/>
</dbReference>
<dbReference type="PANTHER" id="PTHR43350:SF17">
    <property type="entry name" value="NAD-DEPENDENT ALCOHOL DEHYDROGENASE"/>
    <property type="match status" value="1"/>
</dbReference>
<dbReference type="Pfam" id="PF08240">
    <property type="entry name" value="ADH_N"/>
    <property type="match status" value="1"/>
</dbReference>
<reference evidence="8" key="2">
    <citation type="submission" date="2022-07" db="EMBL/GenBank/DDBJ databases">
        <authorList>
            <person name="Goncalves M.F.M."/>
            <person name="Hilario S."/>
            <person name="Van De Peer Y."/>
            <person name="Esteves A.C."/>
            <person name="Alves A."/>
        </authorList>
    </citation>
    <scope>NUCLEOTIDE SEQUENCE</scope>
    <source>
        <strain evidence="8">MUM 19.33</strain>
    </source>
</reference>
<evidence type="ECO:0000256" key="5">
    <source>
        <dbReference type="ARBA" id="ARBA00023002"/>
    </source>
</evidence>
<evidence type="ECO:0000259" key="6">
    <source>
        <dbReference type="Pfam" id="PF00107"/>
    </source>
</evidence>
<evidence type="ECO:0000256" key="4">
    <source>
        <dbReference type="ARBA" id="ARBA00022833"/>
    </source>
</evidence>
<keyword evidence="5" id="KW-0560">Oxidoreductase</keyword>
<reference evidence="8" key="1">
    <citation type="journal article" date="2021" name="J Fungi (Basel)">
        <title>Genomic and Metabolomic Analyses of the Marine Fungus Emericellopsis cladophorae: Insights into Saltwater Adaptability Mechanisms and Its Biosynthetic Potential.</title>
        <authorList>
            <person name="Goncalves M.F.M."/>
            <person name="Hilario S."/>
            <person name="Van de Peer Y."/>
            <person name="Esteves A.C."/>
            <person name="Alves A."/>
        </authorList>
    </citation>
    <scope>NUCLEOTIDE SEQUENCE</scope>
    <source>
        <strain evidence="8">MUM 19.33</strain>
    </source>
</reference>
<dbReference type="Gene3D" id="3.40.50.720">
    <property type="entry name" value="NAD(P)-binding Rossmann-like Domain"/>
    <property type="match status" value="1"/>
</dbReference>
<accession>A0A9P9Y6E7</accession>
<name>A0A9P9Y6E7_9HYPO</name>